<name>A0A1J6IFG8_9HYPH</name>
<sequence length="274" mass="28099">MSIRTITAMAGTAIIMSAAAFAFSSPANALTMKECSAKYQSAKDAGTLGDMKWNDFRKAQCGDGADAAAAPAAPAKKAAKSAAAPAADDSAKGLTMKECSAKYQAAKDAGTLGNMKWNDFRKAQCGANAATAPASASPAKKTAKSAAADDSAKGLTMKQCSAKYQAAKDAGSDNVAKWNDFRKAECGPGADPVAFSTDGNSEPAAPTVAAPRGVKFPTAVSAKFSNESAGKARMHTCLEQYYMLKDANALGGLKWIQKGGGYYSLCNARLKGNS</sequence>
<evidence type="ECO:0000256" key="1">
    <source>
        <dbReference type="SAM" id="SignalP"/>
    </source>
</evidence>
<evidence type="ECO:0000313" key="2">
    <source>
        <dbReference type="EMBL" id="OIS93840.1"/>
    </source>
</evidence>
<organism evidence="2 3">
    <name type="scientific">Brucella cytisi</name>
    <dbReference type="NCBI Taxonomy" id="407152"/>
    <lineage>
        <taxon>Bacteria</taxon>
        <taxon>Pseudomonadati</taxon>
        <taxon>Pseudomonadota</taxon>
        <taxon>Alphaproteobacteria</taxon>
        <taxon>Hyphomicrobiales</taxon>
        <taxon>Brucellaceae</taxon>
        <taxon>Brucella/Ochrobactrum group</taxon>
        <taxon>Brucella</taxon>
    </lineage>
</organism>
<proteinExistence type="predicted"/>
<accession>A0A1J6IFG8</accession>
<dbReference type="OrthoDB" id="8001261at2"/>
<gene>
    <name evidence="2" type="ORF">BLA27_09170</name>
</gene>
<dbReference type="AlphaFoldDB" id="A0A1J6IFG8"/>
<feature type="chain" id="PRO_5009639471" evidence="1">
    <location>
        <begin position="30"/>
        <end position="274"/>
    </location>
</feature>
<dbReference type="EMBL" id="MOEC01000007">
    <property type="protein sequence ID" value="OIS93840.1"/>
    <property type="molecule type" value="Genomic_DNA"/>
</dbReference>
<protein>
    <submittedName>
        <fullName evidence="2">Antifreeze protein</fullName>
    </submittedName>
</protein>
<dbReference type="RefSeq" id="WP_071631466.1">
    <property type="nucleotide sequence ID" value="NZ_MOEC01000007.1"/>
</dbReference>
<comment type="caution">
    <text evidence="2">The sequence shown here is derived from an EMBL/GenBank/DDBJ whole genome shotgun (WGS) entry which is preliminary data.</text>
</comment>
<dbReference type="Proteomes" id="UP000182985">
    <property type="component" value="Unassembled WGS sequence"/>
</dbReference>
<evidence type="ECO:0000313" key="3">
    <source>
        <dbReference type="Proteomes" id="UP000182985"/>
    </source>
</evidence>
<keyword evidence="1" id="KW-0732">Signal</keyword>
<reference evidence="2 3" key="1">
    <citation type="submission" date="2016-10" db="EMBL/GenBank/DDBJ databases">
        <title>The Draft Genome Sequence of the Potato Rhizosphere Bacteria Ochrobactrum sp. IPA7.2.</title>
        <authorList>
            <person name="Gogoleva N.E."/>
            <person name="Khlopko Y.A."/>
            <person name="Burygin G.L."/>
            <person name="Plotnikov A.O."/>
        </authorList>
    </citation>
    <scope>NUCLEOTIDE SEQUENCE [LARGE SCALE GENOMIC DNA]</scope>
    <source>
        <strain evidence="2 3">IPA7.2</strain>
    </source>
</reference>
<feature type="signal peptide" evidence="1">
    <location>
        <begin position="1"/>
        <end position="29"/>
    </location>
</feature>
<keyword evidence="3" id="KW-1185">Reference proteome</keyword>